<dbReference type="GO" id="GO:0006355">
    <property type="term" value="P:regulation of DNA-templated transcription"/>
    <property type="evidence" value="ECO:0007669"/>
    <property type="project" value="InterPro"/>
</dbReference>
<reference evidence="8 9" key="1">
    <citation type="submission" date="2017-10" db="EMBL/GenBank/DDBJ databases">
        <title>Sedimentibacterium mangrovi gen. nov., sp. nov., a novel member of family Phyllobacteriacea isolated from mangrove sediment.</title>
        <authorList>
            <person name="Liao H."/>
            <person name="Tian Y."/>
        </authorList>
    </citation>
    <scope>NUCLEOTIDE SEQUENCE [LARGE SCALE GENOMIC DNA]</scope>
    <source>
        <strain evidence="8 9">X9-2-2</strain>
    </source>
</reference>
<dbReference type="InterPro" id="IPR016032">
    <property type="entry name" value="Sig_transdc_resp-reg_C-effctor"/>
</dbReference>
<feature type="domain" description="HTH luxR-type" evidence="6">
    <location>
        <begin position="159"/>
        <end position="224"/>
    </location>
</feature>
<evidence type="ECO:0000256" key="1">
    <source>
        <dbReference type="ARBA" id="ARBA00022553"/>
    </source>
</evidence>
<dbReference type="Gene3D" id="1.10.10.10">
    <property type="entry name" value="Winged helix-like DNA-binding domain superfamily/Winged helix DNA-binding domain"/>
    <property type="match status" value="1"/>
</dbReference>
<evidence type="ECO:0000256" key="3">
    <source>
        <dbReference type="ARBA" id="ARBA00023125"/>
    </source>
</evidence>
<dbReference type="SUPFAM" id="SSF46894">
    <property type="entry name" value="C-terminal effector domain of the bipartite response regulators"/>
    <property type="match status" value="1"/>
</dbReference>
<accession>A0A2G1QTJ0</accession>
<dbReference type="Gene3D" id="3.40.50.2300">
    <property type="match status" value="1"/>
</dbReference>
<keyword evidence="4" id="KW-0804">Transcription</keyword>
<dbReference type="RefSeq" id="WP_099303206.1">
    <property type="nucleotide sequence ID" value="NZ_PDVP01000001.1"/>
</dbReference>
<keyword evidence="1 5" id="KW-0597">Phosphoprotein</keyword>
<dbReference type="InterPro" id="IPR001789">
    <property type="entry name" value="Sig_transdc_resp-reg_receiver"/>
</dbReference>
<evidence type="ECO:0000256" key="2">
    <source>
        <dbReference type="ARBA" id="ARBA00023015"/>
    </source>
</evidence>
<dbReference type="InterPro" id="IPR036388">
    <property type="entry name" value="WH-like_DNA-bd_sf"/>
</dbReference>
<evidence type="ECO:0000256" key="5">
    <source>
        <dbReference type="PROSITE-ProRule" id="PRU00169"/>
    </source>
</evidence>
<feature type="modified residue" description="4-aspartylphosphate" evidence="5">
    <location>
        <position position="54"/>
    </location>
</feature>
<evidence type="ECO:0000313" key="9">
    <source>
        <dbReference type="Proteomes" id="UP000221168"/>
    </source>
</evidence>
<dbReference type="CDD" id="cd17535">
    <property type="entry name" value="REC_NarL-like"/>
    <property type="match status" value="1"/>
</dbReference>
<proteinExistence type="predicted"/>
<keyword evidence="3 8" id="KW-0238">DNA-binding</keyword>
<dbReference type="PANTHER" id="PTHR43214">
    <property type="entry name" value="TWO-COMPONENT RESPONSE REGULATOR"/>
    <property type="match status" value="1"/>
</dbReference>
<evidence type="ECO:0000256" key="4">
    <source>
        <dbReference type="ARBA" id="ARBA00023163"/>
    </source>
</evidence>
<dbReference type="SUPFAM" id="SSF52172">
    <property type="entry name" value="CheY-like"/>
    <property type="match status" value="1"/>
</dbReference>
<dbReference type="PRINTS" id="PR00038">
    <property type="entry name" value="HTHLUXR"/>
</dbReference>
<dbReference type="GO" id="GO:0000160">
    <property type="term" value="P:phosphorelay signal transduction system"/>
    <property type="evidence" value="ECO:0007669"/>
    <property type="project" value="InterPro"/>
</dbReference>
<dbReference type="AlphaFoldDB" id="A0A2G1QTJ0"/>
<keyword evidence="2" id="KW-0805">Transcription regulation</keyword>
<dbReference type="PROSITE" id="PS50110">
    <property type="entry name" value="RESPONSE_REGULATORY"/>
    <property type="match status" value="1"/>
</dbReference>
<keyword evidence="9" id="KW-1185">Reference proteome</keyword>
<dbReference type="InterPro" id="IPR039420">
    <property type="entry name" value="WalR-like"/>
</dbReference>
<dbReference type="PROSITE" id="PS50043">
    <property type="entry name" value="HTH_LUXR_2"/>
    <property type="match status" value="1"/>
</dbReference>
<evidence type="ECO:0000259" key="7">
    <source>
        <dbReference type="PROSITE" id="PS50110"/>
    </source>
</evidence>
<dbReference type="InterPro" id="IPR000792">
    <property type="entry name" value="Tscrpt_reg_LuxR_C"/>
</dbReference>
<name>A0A2G1QTJ0_9HYPH</name>
<dbReference type="SMART" id="SM00421">
    <property type="entry name" value="HTH_LUXR"/>
    <property type="match status" value="1"/>
</dbReference>
<dbReference type="CDD" id="cd06170">
    <property type="entry name" value="LuxR_C_like"/>
    <property type="match status" value="1"/>
</dbReference>
<dbReference type="InterPro" id="IPR011006">
    <property type="entry name" value="CheY-like_superfamily"/>
</dbReference>
<feature type="domain" description="Response regulatory" evidence="7">
    <location>
        <begin position="3"/>
        <end position="119"/>
    </location>
</feature>
<sequence length="229" mass="24957">MRSVLLVDDHLEAQQRMRAVLEEVFPSSSLALASTVATARALIGRRAFDLAVLDLSLPDGRGESLIEPLRAVNPDCLVVVWSMHDQTSRLIDVLAKGANGYLLKDQTVEALRQAFLRLPFGEPPLSSSVTRRMIEYIQESGGGAGTGRHDPNRVSNGDLPAIAEALTEREKEILVLLSKGFNRPDIAGILSISKSTVATHVAHIYAKLNVSSRIDAVEMTRRLGLLQAR</sequence>
<dbReference type="OrthoDB" id="5292887at2"/>
<dbReference type="Proteomes" id="UP000221168">
    <property type="component" value="Unassembled WGS sequence"/>
</dbReference>
<evidence type="ECO:0000313" key="8">
    <source>
        <dbReference type="EMBL" id="PHP68791.1"/>
    </source>
</evidence>
<organism evidence="8 9">
    <name type="scientific">Zhengella mangrovi</name>
    <dbReference type="NCBI Taxonomy" id="1982044"/>
    <lineage>
        <taxon>Bacteria</taxon>
        <taxon>Pseudomonadati</taxon>
        <taxon>Pseudomonadota</taxon>
        <taxon>Alphaproteobacteria</taxon>
        <taxon>Hyphomicrobiales</taxon>
        <taxon>Notoacmeibacteraceae</taxon>
        <taxon>Zhengella</taxon>
    </lineage>
</organism>
<gene>
    <name evidence="8" type="ORF">CSC94_01990</name>
</gene>
<dbReference type="GO" id="GO:0003677">
    <property type="term" value="F:DNA binding"/>
    <property type="evidence" value="ECO:0007669"/>
    <property type="project" value="UniProtKB-KW"/>
</dbReference>
<dbReference type="InterPro" id="IPR058245">
    <property type="entry name" value="NreC/VraR/RcsB-like_REC"/>
</dbReference>
<protein>
    <submittedName>
        <fullName evidence="8">DNA-binding response regulator</fullName>
    </submittedName>
</protein>
<comment type="caution">
    <text evidence="8">The sequence shown here is derived from an EMBL/GenBank/DDBJ whole genome shotgun (WGS) entry which is preliminary data.</text>
</comment>
<dbReference type="PANTHER" id="PTHR43214:SF41">
    <property type="entry name" value="NITRATE_NITRITE RESPONSE REGULATOR PROTEIN NARP"/>
    <property type="match status" value="1"/>
</dbReference>
<dbReference type="Pfam" id="PF00196">
    <property type="entry name" value="GerE"/>
    <property type="match status" value="1"/>
</dbReference>
<dbReference type="EMBL" id="PDVP01000001">
    <property type="protein sequence ID" value="PHP68791.1"/>
    <property type="molecule type" value="Genomic_DNA"/>
</dbReference>
<evidence type="ECO:0000259" key="6">
    <source>
        <dbReference type="PROSITE" id="PS50043"/>
    </source>
</evidence>
<dbReference type="SMART" id="SM00448">
    <property type="entry name" value="REC"/>
    <property type="match status" value="1"/>
</dbReference>
<dbReference type="Pfam" id="PF00072">
    <property type="entry name" value="Response_reg"/>
    <property type="match status" value="1"/>
</dbReference>